<evidence type="ECO:0000256" key="2">
    <source>
        <dbReference type="ARBA" id="ARBA00023125"/>
    </source>
</evidence>
<dbReference type="InterPro" id="IPR046348">
    <property type="entry name" value="SIS_dom_sf"/>
</dbReference>
<dbReference type="InterPro" id="IPR047640">
    <property type="entry name" value="RpiR-like"/>
</dbReference>
<dbReference type="InterPro" id="IPR009057">
    <property type="entry name" value="Homeodomain-like_sf"/>
</dbReference>
<dbReference type="AlphaFoldDB" id="A0A0F5LEY2"/>
<keyword evidence="1" id="KW-0805">Transcription regulation</keyword>
<dbReference type="STRING" id="361041.VW35_01240"/>
<accession>A0A0F5LEY2</accession>
<dbReference type="GO" id="GO:0003677">
    <property type="term" value="F:DNA binding"/>
    <property type="evidence" value="ECO:0007669"/>
    <property type="project" value="UniProtKB-KW"/>
</dbReference>
<feature type="domain" description="HTH rpiR-type" evidence="4">
    <location>
        <begin position="1"/>
        <end position="77"/>
    </location>
</feature>
<keyword evidence="7" id="KW-1185">Reference proteome</keyword>
<dbReference type="CDD" id="cd05013">
    <property type="entry name" value="SIS_RpiR"/>
    <property type="match status" value="1"/>
</dbReference>
<organism evidence="6 7">
    <name type="scientific">Devosia soli</name>
    <dbReference type="NCBI Taxonomy" id="361041"/>
    <lineage>
        <taxon>Bacteria</taxon>
        <taxon>Pseudomonadati</taxon>
        <taxon>Pseudomonadota</taxon>
        <taxon>Alphaproteobacteria</taxon>
        <taxon>Hyphomicrobiales</taxon>
        <taxon>Devosiaceae</taxon>
        <taxon>Devosia</taxon>
    </lineage>
</organism>
<evidence type="ECO:0000259" key="4">
    <source>
        <dbReference type="PROSITE" id="PS51071"/>
    </source>
</evidence>
<dbReference type="PROSITE" id="PS51071">
    <property type="entry name" value="HTH_RPIR"/>
    <property type="match status" value="1"/>
</dbReference>
<evidence type="ECO:0000313" key="7">
    <source>
        <dbReference type="Proteomes" id="UP000033514"/>
    </source>
</evidence>
<protein>
    <submittedName>
        <fullName evidence="6">RpiR family transcriptional regulator</fullName>
    </submittedName>
</protein>
<dbReference type="Proteomes" id="UP000033514">
    <property type="component" value="Unassembled WGS sequence"/>
</dbReference>
<name>A0A0F5LEY2_9HYPH</name>
<dbReference type="PANTHER" id="PTHR30514">
    <property type="entry name" value="GLUCOKINASE"/>
    <property type="match status" value="1"/>
</dbReference>
<dbReference type="RefSeq" id="WP_046141208.1">
    <property type="nucleotide sequence ID" value="NZ_LAJG01000005.1"/>
</dbReference>
<dbReference type="InterPro" id="IPR000281">
    <property type="entry name" value="HTH_RpiR"/>
</dbReference>
<dbReference type="Gene3D" id="3.40.50.10490">
    <property type="entry name" value="Glucose-6-phosphate isomerase like protein, domain 1"/>
    <property type="match status" value="1"/>
</dbReference>
<dbReference type="PATRIC" id="fig|361041.3.peg.3636"/>
<dbReference type="Pfam" id="PF01418">
    <property type="entry name" value="HTH_6"/>
    <property type="match status" value="1"/>
</dbReference>
<keyword evidence="2" id="KW-0238">DNA-binding</keyword>
<sequence>MSILKILSAKIDAMTQADQQIARFILDHPEQMLTMSSAALAEATGRSQSSVVKFSQKLGYEGYQQLKLDVNKAKAQEFHAPAGVIHGSIDASDSYLTILQKLIGSKLLSMRETTAVNTEEKIDLALDALMSARRIQLAGVGASSLVARDFSYKLLKLGRTVLVDSDSHIQISNASALNGEDLIVALSHSGRSVETLRIAEIAKARGAKLLSVTGLQPNPLLELADISLFTVADEERVRSSAITSRDAQLMLMDMLFILLLRRQADAYDYIHRSETAVTVLKV</sequence>
<evidence type="ECO:0000256" key="3">
    <source>
        <dbReference type="ARBA" id="ARBA00023163"/>
    </source>
</evidence>
<dbReference type="InterPro" id="IPR036388">
    <property type="entry name" value="WH-like_DNA-bd_sf"/>
</dbReference>
<evidence type="ECO:0000313" key="6">
    <source>
        <dbReference type="EMBL" id="KKB80855.1"/>
    </source>
</evidence>
<dbReference type="Pfam" id="PF01380">
    <property type="entry name" value="SIS"/>
    <property type="match status" value="1"/>
</dbReference>
<evidence type="ECO:0000256" key="1">
    <source>
        <dbReference type="ARBA" id="ARBA00023015"/>
    </source>
</evidence>
<dbReference type="InterPro" id="IPR035472">
    <property type="entry name" value="RpiR-like_SIS"/>
</dbReference>
<keyword evidence="3" id="KW-0804">Transcription</keyword>
<dbReference type="GO" id="GO:1901135">
    <property type="term" value="P:carbohydrate derivative metabolic process"/>
    <property type="evidence" value="ECO:0007669"/>
    <property type="project" value="InterPro"/>
</dbReference>
<dbReference type="OrthoDB" id="8582409at2"/>
<dbReference type="InterPro" id="IPR001347">
    <property type="entry name" value="SIS_dom"/>
</dbReference>
<dbReference type="PROSITE" id="PS51464">
    <property type="entry name" value="SIS"/>
    <property type="match status" value="1"/>
</dbReference>
<dbReference type="PANTHER" id="PTHR30514:SF17">
    <property type="entry name" value="HTH-TYPE TRANSCRIPTIONAL REGULATOR MURR"/>
    <property type="match status" value="1"/>
</dbReference>
<gene>
    <name evidence="6" type="ORF">VW35_01240</name>
</gene>
<dbReference type="SUPFAM" id="SSF53697">
    <property type="entry name" value="SIS domain"/>
    <property type="match status" value="1"/>
</dbReference>
<evidence type="ECO:0000259" key="5">
    <source>
        <dbReference type="PROSITE" id="PS51464"/>
    </source>
</evidence>
<dbReference type="GO" id="GO:0097367">
    <property type="term" value="F:carbohydrate derivative binding"/>
    <property type="evidence" value="ECO:0007669"/>
    <property type="project" value="InterPro"/>
</dbReference>
<proteinExistence type="predicted"/>
<reference evidence="6 7" key="1">
    <citation type="submission" date="2015-03" db="EMBL/GenBank/DDBJ databases">
        <authorList>
            <person name="Hassan Y.I."/>
            <person name="Lepp D."/>
            <person name="Zhou T."/>
        </authorList>
    </citation>
    <scope>NUCLEOTIDE SEQUENCE [LARGE SCALE GENOMIC DNA]</scope>
    <source>
        <strain evidence="6 7">GH2-10</strain>
    </source>
</reference>
<dbReference type="EMBL" id="LAJG01000005">
    <property type="protein sequence ID" value="KKB80855.1"/>
    <property type="molecule type" value="Genomic_DNA"/>
</dbReference>
<feature type="domain" description="SIS" evidence="5">
    <location>
        <begin position="125"/>
        <end position="265"/>
    </location>
</feature>
<dbReference type="SUPFAM" id="SSF46689">
    <property type="entry name" value="Homeodomain-like"/>
    <property type="match status" value="1"/>
</dbReference>
<dbReference type="Gene3D" id="1.10.10.10">
    <property type="entry name" value="Winged helix-like DNA-binding domain superfamily/Winged helix DNA-binding domain"/>
    <property type="match status" value="1"/>
</dbReference>
<dbReference type="GO" id="GO:0003700">
    <property type="term" value="F:DNA-binding transcription factor activity"/>
    <property type="evidence" value="ECO:0007669"/>
    <property type="project" value="InterPro"/>
</dbReference>
<comment type="caution">
    <text evidence="6">The sequence shown here is derived from an EMBL/GenBank/DDBJ whole genome shotgun (WGS) entry which is preliminary data.</text>
</comment>